<dbReference type="InterPro" id="IPR004107">
    <property type="entry name" value="Integrase_SAM-like_N"/>
</dbReference>
<keyword evidence="9" id="KW-1185">Reference proteome</keyword>
<sequence length="402" mass="44947">MRTAVADDDDKPEPKKRRSRGDGALYWSEERQRWIAEATVGYRPNGKRIIKKASDKTKTGAKAKLKEILRDYDDGLTTASGNYTVKDAVEDWLTYGLPGRHERTVEKYRILAEVHVIPHLGKVKLRDLTAEQVDRWLTARAAYLATSSVQDLHSLLRRAVSRAQARDKVKRNVVMLCEPPTGKRPGRPSKALTFAQAEAILDAAERTPMHAYIVTSLLTGARTEELRALTWGHVDLVGNPDAKPAVPPSIMVWHSVRDDGDTKTQKSRRTLALPVRCVEALKAHGLLQNLSREGTDRGWEDDDLVFSTADGGELDAANVRRDFRRVARAAGLDAKQWTPRELRHSFVSLLSDSGMPIEQISRLVGHNGSAVTERVYRHQLRPVLQEGAQAMDGLFPGTFRET</sequence>
<accession>A0ABP5BY22</accession>
<dbReference type="Proteomes" id="UP001499854">
    <property type="component" value="Unassembled WGS sequence"/>
</dbReference>
<dbReference type="Gene3D" id="1.10.150.130">
    <property type="match status" value="1"/>
</dbReference>
<feature type="region of interest" description="Disordered" evidence="5">
    <location>
        <begin position="1"/>
        <end position="23"/>
    </location>
</feature>
<keyword evidence="2 4" id="KW-0238">DNA-binding</keyword>
<dbReference type="InterPro" id="IPR002104">
    <property type="entry name" value="Integrase_catalytic"/>
</dbReference>
<gene>
    <name evidence="8" type="ORF">GCM10009838_07610</name>
</gene>
<dbReference type="CDD" id="cd01189">
    <property type="entry name" value="INT_ICEBs1_C_like"/>
    <property type="match status" value="1"/>
</dbReference>
<dbReference type="PANTHER" id="PTHR30349">
    <property type="entry name" value="PHAGE INTEGRASE-RELATED"/>
    <property type="match status" value="1"/>
</dbReference>
<protein>
    <submittedName>
        <fullName evidence="8">Site-specific integrase</fullName>
    </submittedName>
</protein>
<comment type="caution">
    <text evidence="8">The sequence shown here is derived from an EMBL/GenBank/DDBJ whole genome shotgun (WGS) entry which is preliminary data.</text>
</comment>
<dbReference type="Pfam" id="PF14659">
    <property type="entry name" value="Phage_int_SAM_3"/>
    <property type="match status" value="1"/>
</dbReference>
<evidence type="ECO:0000259" key="7">
    <source>
        <dbReference type="PROSITE" id="PS51900"/>
    </source>
</evidence>
<dbReference type="InterPro" id="IPR044068">
    <property type="entry name" value="CB"/>
</dbReference>
<evidence type="ECO:0000256" key="1">
    <source>
        <dbReference type="ARBA" id="ARBA00022908"/>
    </source>
</evidence>
<proteinExistence type="predicted"/>
<dbReference type="InterPro" id="IPR050090">
    <property type="entry name" value="Tyrosine_recombinase_XerCD"/>
</dbReference>
<dbReference type="PANTHER" id="PTHR30349:SF91">
    <property type="entry name" value="INTA PROTEIN"/>
    <property type="match status" value="1"/>
</dbReference>
<dbReference type="PROSITE" id="PS51898">
    <property type="entry name" value="TYR_RECOMBINASE"/>
    <property type="match status" value="1"/>
</dbReference>
<dbReference type="InterPro" id="IPR011010">
    <property type="entry name" value="DNA_brk_join_enz"/>
</dbReference>
<evidence type="ECO:0000256" key="2">
    <source>
        <dbReference type="ARBA" id="ARBA00023125"/>
    </source>
</evidence>
<name>A0ABP5BY22_9ACTN</name>
<evidence type="ECO:0000313" key="9">
    <source>
        <dbReference type="Proteomes" id="UP001499854"/>
    </source>
</evidence>
<keyword evidence="1" id="KW-0229">DNA integration</keyword>
<evidence type="ECO:0000313" key="8">
    <source>
        <dbReference type="EMBL" id="GAA1954580.1"/>
    </source>
</evidence>
<dbReference type="SUPFAM" id="SSF56349">
    <property type="entry name" value="DNA breaking-rejoining enzymes"/>
    <property type="match status" value="1"/>
</dbReference>
<evidence type="ECO:0000256" key="3">
    <source>
        <dbReference type="ARBA" id="ARBA00023172"/>
    </source>
</evidence>
<dbReference type="EMBL" id="BAAAQM010000003">
    <property type="protein sequence ID" value="GAA1954580.1"/>
    <property type="molecule type" value="Genomic_DNA"/>
</dbReference>
<evidence type="ECO:0000256" key="5">
    <source>
        <dbReference type="SAM" id="MobiDB-lite"/>
    </source>
</evidence>
<evidence type="ECO:0000259" key="6">
    <source>
        <dbReference type="PROSITE" id="PS51898"/>
    </source>
</evidence>
<dbReference type="Pfam" id="PF00589">
    <property type="entry name" value="Phage_integrase"/>
    <property type="match status" value="1"/>
</dbReference>
<dbReference type="InterPro" id="IPR010998">
    <property type="entry name" value="Integrase_recombinase_N"/>
</dbReference>
<reference evidence="9" key="1">
    <citation type="journal article" date="2019" name="Int. J. Syst. Evol. Microbiol.">
        <title>The Global Catalogue of Microorganisms (GCM) 10K type strain sequencing project: providing services to taxonomists for standard genome sequencing and annotation.</title>
        <authorList>
            <consortium name="The Broad Institute Genomics Platform"/>
            <consortium name="The Broad Institute Genome Sequencing Center for Infectious Disease"/>
            <person name="Wu L."/>
            <person name="Ma J."/>
        </authorList>
    </citation>
    <scope>NUCLEOTIDE SEQUENCE [LARGE SCALE GENOMIC DNA]</scope>
    <source>
        <strain evidence="9">JCM 16013</strain>
    </source>
</reference>
<feature type="domain" description="Core-binding (CB)" evidence="7">
    <location>
        <begin position="83"/>
        <end position="164"/>
    </location>
</feature>
<feature type="compositionally biased region" description="Acidic residues" evidence="5">
    <location>
        <begin position="1"/>
        <end position="11"/>
    </location>
</feature>
<dbReference type="RefSeq" id="WP_344655494.1">
    <property type="nucleotide sequence ID" value="NZ_BAAAQM010000003.1"/>
</dbReference>
<dbReference type="InterPro" id="IPR013762">
    <property type="entry name" value="Integrase-like_cat_sf"/>
</dbReference>
<keyword evidence="3" id="KW-0233">DNA recombination</keyword>
<organism evidence="8 9">
    <name type="scientific">Catenulispora subtropica</name>
    <dbReference type="NCBI Taxonomy" id="450798"/>
    <lineage>
        <taxon>Bacteria</taxon>
        <taxon>Bacillati</taxon>
        <taxon>Actinomycetota</taxon>
        <taxon>Actinomycetes</taxon>
        <taxon>Catenulisporales</taxon>
        <taxon>Catenulisporaceae</taxon>
        <taxon>Catenulispora</taxon>
    </lineage>
</organism>
<evidence type="ECO:0000256" key="4">
    <source>
        <dbReference type="PROSITE-ProRule" id="PRU01248"/>
    </source>
</evidence>
<feature type="domain" description="Tyr recombinase" evidence="6">
    <location>
        <begin position="187"/>
        <end position="392"/>
    </location>
</feature>
<dbReference type="PROSITE" id="PS51900">
    <property type="entry name" value="CB"/>
    <property type="match status" value="1"/>
</dbReference>
<dbReference type="Gene3D" id="1.10.443.10">
    <property type="entry name" value="Intergrase catalytic core"/>
    <property type="match status" value="1"/>
</dbReference>